<name>A0A1Y2EYL5_PROLT</name>
<dbReference type="RefSeq" id="XP_040722792.1">
    <property type="nucleotide sequence ID" value="XM_040866193.1"/>
</dbReference>
<gene>
    <name evidence="2" type="ORF">BCR37DRAFT_162980</name>
</gene>
<comment type="caution">
    <text evidence="2">The sequence shown here is derived from an EMBL/GenBank/DDBJ whole genome shotgun (WGS) entry which is preliminary data.</text>
</comment>
<dbReference type="GeneID" id="63782792"/>
<accession>A0A1Y2EYL5</accession>
<evidence type="ECO:0000256" key="1">
    <source>
        <dbReference type="SAM" id="Phobius"/>
    </source>
</evidence>
<evidence type="ECO:0000313" key="2">
    <source>
        <dbReference type="EMBL" id="ORY76712.1"/>
    </source>
</evidence>
<keyword evidence="1" id="KW-0812">Transmembrane</keyword>
<proteinExistence type="predicted"/>
<dbReference type="AlphaFoldDB" id="A0A1Y2EYL5"/>
<evidence type="ECO:0000313" key="3">
    <source>
        <dbReference type="Proteomes" id="UP000193685"/>
    </source>
</evidence>
<keyword evidence="1" id="KW-0472">Membrane</keyword>
<feature type="transmembrane region" description="Helical" evidence="1">
    <location>
        <begin position="136"/>
        <end position="158"/>
    </location>
</feature>
<dbReference type="Proteomes" id="UP000193685">
    <property type="component" value="Unassembled WGS sequence"/>
</dbReference>
<sequence>MHETRHEAIKHFLESCVLFYHSLFDLETGHGMQQWPSANAEAIHAAAMVRISFSKDEAGFNLHTIDMAKDLLVLGHPPTSSGSASTDRLLQQILQHLDTQQQHLDRLEHGQHTINSQIFLIKQHQQVHESHLAKSLACFSAPISSQGWIVFFAVYLVWNTAFSRLSH</sequence>
<reference evidence="2 3" key="1">
    <citation type="submission" date="2016-07" db="EMBL/GenBank/DDBJ databases">
        <title>Pervasive Adenine N6-methylation of Active Genes in Fungi.</title>
        <authorList>
            <consortium name="DOE Joint Genome Institute"/>
            <person name="Mondo S.J."/>
            <person name="Dannebaum R.O."/>
            <person name="Kuo R.C."/>
            <person name="Labutti K."/>
            <person name="Haridas S."/>
            <person name="Kuo A."/>
            <person name="Salamov A."/>
            <person name="Ahrendt S.R."/>
            <person name="Lipzen A."/>
            <person name="Sullivan W."/>
            <person name="Andreopoulos W.B."/>
            <person name="Clum A."/>
            <person name="Lindquist E."/>
            <person name="Daum C."/>
            <person name="Ramamoorthy G.K."/>
            <person name="Gryganskyi A."/>
            <person name="Culley D."/>
            <person name="Magnuson J.K."/>
            <person name="James T.Y."/>
            <person name="O'Malley M.A."/>
            <person name="Stajich J.E."/>
            <person name="Spatafora J.W."/>
            <person name="Visel A."/>
            <person name="Grigoriev I.V."/>
        </authorList>
    </citation>
    <scope>NUCLEOTIDE SEQUENCE [LARGE SCALE GENOMIC DNA]</scope>
    <source>
        <strain evidence="2 3">12-1054</strain>
    </source>
</reference>
<organism evidence="2 3">
    <name type="scientific">Protomyces lactucae-debilis</name>
    <dbReference type="NCBI Taxonomy" id="2754530"/>
    <lineage>
        <taxon>Eukaryota</taxon>
        <taxon>Fungi</taxon>
        <taxon>Dikarya</taxon>
        <taxon>Ascomycota</taxon>
        <taxon>Taphrinomycotina</taxon>
        <taxon>Taphrinomycetes</taxon>
        <taxon>Taphrinales</taxon>
        <taxon>Protomycetaceae</taxon>
        <taxon>Protomyces</taxon>
    </lineage>
</organism>
<dbReference type="EMBL" id="MCFI01000022">
    <property type="protein sequence ID" value="ORY76712.1"/>
    <property type="molecule type" value="Genomic_DNA"/>
</dbReference>
<keyword evidence="3" id="KW-1185">Reference proteome</keyword>
<keyword evidence="1" id="KW-1133">Transmembrane helix</keyword>
<protein>
    <submittedName>
        <fullName evidence="2">Uncharacterized protein</fullName>
    </submittedName>
</protein>